<dbReference type="SUPFAM" id="SSF54637">
    <property type="entry name" value="Thioesterase/thiol ester dehydrase-isomerase"/>
    <property type="match status" value="2"/>
</dbReference>
<dbReference type="InterPro" id="IPR029069">
    <property type="entry name" value="HotDog_dom_sf"/>
</dbReference>
<proteinExistence type="inferred from homology"/>
<dbReference type="GO" id="GO:0006637">
    <property type="term" value="P:acyl-CoA metabolic process"/>
    <property type="evidence" value="ECO:0007669"/>
    <property type="project" value="InterPro"/>
</dbReference>
<dbReference type="AlphaFoldDB" id="A0AAD5TYX4"/>
<dbReference type="EMBL" id="JADGJW010000457">
    <property type="protein sequence ID" value="KAJ3216868.1"/>
    <property type="molecule type" value="Genomic_DNA"/>
</dbReference>
<name>A0AAD5TYX4_9FUNG</name>
<dbReference type="GO" id="GO:0005782">
    <property type="term" value="C:peroxisomal matrix"/>
    <property type="evidence" value="ECO:0007669"/>
    <property type="project" value="TreeGrafter"/>
</dbReference>
<comment type="caution">
    <text evidence="7">The sequence shown here is derived from an EMBL/GenBank/DDBJ whole genome shotgun (WGS) entry which is preliminary data.</text>
</comment>
<dbReference type="InterPro" id="IPR003703">
    <property type="entry name" value="Acyl_CoA_thio"/>
</dbReference>
<evidence type="ECO:0000313" key="8">
    <source>
        <dbReference type="Proteomes" id="UP001211065"/>
    </source>
</evidence>
<sequence length="310" mass="35573">MEVEKRLTTLIEQSLELETIELDLFRSKSLWKPTGARGVFGGQIIAQSLAAATKTVESNYKIHSLHSYFLLAGDSTTPIVYKVYKIRDGKSFCTRSVSAKQKGKTIFIMSCSFQTDENSVLEHQNVMPDVPPPENVKTDKEIFKQWLDNSEEHKIPKTYQDYLQIRIQEILPIEFKPIKESVPRDLIKPSKSNPKQYVWLRAQGRLPDDLAFHHCVAAYASDHFLLGTAQLPHVRLSMMATLDHMIWFHKPFRADEWLLFEMESTRSNSGRGLTFGRMFTRDGTLVLSCAQEGVMRAKTMTRKNKTESKL</sequence>
<evidence type="ECO:0000256" key="1">
    <source>
        <dbReference type="ARBA" id="ARBA00006538"/>
    </source>
</evidence>
<keyword evidence="8" id="KW-1185">Reference proteome</keyword>
<dbReference type="InterPro" id="IPR049449">
    <property type="entry name" value="TesB_ACOT8-like_N"/>
</dbReference>
<dbReference type="Pfam" id="PF02551">
    <property type="entry name" value="Acyl_CoA_thio"/>
    <property type="match status" value="1"/>
</dbReference>
<reference evidence="7" key="1">
    <citation type="submission" date="2020-05" db="EMBL/GenBank/DDBJ databases">
        <title>Phylogenomic resolution of chytrid fungi.</title>
        <authorList>
            <person name="Stajich J.E."/>
            <person name="Amses K."/>
            <person name="Simmons R."/>
            <person name="Seto K."/>
            <person name="Myers J."/>
            <person name="Bonds A."/>
            <person name="Quandt C.A."/>
            <person name="Barry K."/>
            <person name="Liu P."/>
            <person name="Grigoriev I."/>
            <person name="Longcore J.E."/>
            <person name="James T.Y."/>
        </authorList>
    </citation>
    <scope>NUCLEOTIDE SEQUENCE</scope>
    <source>
        <strain evidence="7">JEL0476</strain>
    </source>
</reference>
<dbReference type="FunFam" id="2.40.160.210:FF:000001">
    <property type="entry name" value="Acyl-CoA thioesterase II"/>
    <property type="match status" value="1"/>
</dbReference>
<evidence type="ECO:0000256" key="4">
    <source>
        <dbReference type="ARBA" id="ARBA00023098"/>
    </source>
</evidence>
<accession>A0AAD5TYX4</accession>
<keyword evidence="3" id="KW-0378">Hydrolase</keyword>
<dbReference type="GO" id="GO:0047617">
    <property type="term" value="F:fatty acyl-CoA hydrolase activity"/>
    <property type="evidence" value="ECO:0007669"/>
    <property type="project" value="InterPro"/>
</dbReference>
<dbReference type="InterPro" id="IPR042171">
    <property type="entry name" value="Acyl-CoA_hotdog"/>
</dbReference>
<feature type="domain" description="Acyl-CoA thioesterase-like N-terminal HotDog" evidence="6">
    <location>
        <begin position="31"/>
        <end position="114"/>
    </location>
</feature>
<dbReference type="CDD" id="cd03445">
    <property type="entry name" value="Thioesterase_II_repeat2"/>
    <property type="match status" value="1"/>
</dbReference>
<comment type="subunit">
    <text evidence="2">Homotetramer.</text>
</comment>
<protein>
    <submittedName>
        <fullName evidence="7">Acyl-CoA thioesterase 8</fullName>
    </submittedName>
</protein>
<dbReference type="Gene3D" id="2.40.160.210">
    <property type="entry name" value="Acyl-CoA thioesterase, double hotdog domain"/>
    <property type="match status" value="1"/>
</dbReference>
<dbReference type="PANTHER" id="PTHR11066">
    <property type="entry name" value="ACYL-COA THIOESTERASE"/>
    <property type="match status" value="1"/>
</dbReference>
<comment type="similarity">
    <text evidence="1">Belongs to the C/M/P thioester hydrolase family.</text>
</comment>
<evidence type="ECO:0000256" key="3">
    <source>
        <dbReference type="ARBA" id="ARBA00022801"/>
    </source>
</evidence>
<evidence type="ECO:0000313" key="7">
    <source>
        <dbReference type="EMBL" id="KAJ3216868.1"/>
    </source>
</evidence>
<evidence type="ECO:0000259" key="6">
    <source>
        <dbReference type="Pfam" id="PF13622"/>
    </source>
</evidence>
<feature type="domain" description="Acyl-CoA thioesterase 2 C-terminal" evidence="5">
    <location>
        <begin position="192"/>
        <end position="294"/>
    </location>
</feature>
<dbReference type="PANTHER" id="PTHR11066:SF34">
    <property type="entry name" value="ACYL-COENZYME A THIOESTERASE 8"/>
    <property type="match status" value="1"/>
</dbReference>
<dbReference type="CDD" id="cd03444">
    <property type="entry name" value="Thioesterase_II_repeat1"/>
    <property type="match status" value="1"/>
</dbReference>
<keyword evidence="4" id="KW-0443">Lipid metabolism</keyword>
<dbReference type="GO" id="GO:0009062">
    <property type="term" value="P:fatty acid catabolic process"/>
    <property type="evidence" value="ECO:0007669"/>
    <property type="project" value="TreeGrafter"/>
</dbReference>
<evidence type="ECO:0000256" key="2">
    <source>
        <dbReference type="ARBA" id="ARBA00011881"/>
    </source>
</evidence>
<dbReference type="Pfam" id="PF13622">
    <property type="entry name" value="4HBT_3"/>
    <property type="match status" value="1"/>
</dbReference>
<evidence type="ECO:0000259" key="5">
    <source>
        <dbReference type="Pfam" id="PF02551"/>
    </source>
</evidence>
<dbReference type="NCBIfam" id="TIGR00189">
    <property type="entry name" value="tesB"/>
    <property type="match status" value="1"/>
</dbReference>
<gene>
    <name evidence="7" type="primary">ACOT8</name>
    <name evidence="7" type="ORF">HK099_005696</name>
</gene>
<organism evidence="7 8">
    <name type="scientific">Clydaea vesicula</name>
    <dbReference type="NCBI Taxonomy" id="447962"/>
    <lineage>
        <taxon>Eukaryota</taxon>
        <taxon>Fungi</taxon>
        <taxon>Fungi incertae sedis</taxon>
        <taxon>Chytridiomycota</taxon>
        <taxon>Chytridiomycota incertae sedis</taxon>
        <taxon>Chytridiomycetes</taxon>
        <taxon>Lobulomycetales</taxon>
        <taxon>Lobulomycetaceae</taxon>
        <taxon>Clydaea</taxon>
    </lineage>
</organism>
<dbReference type="InterPro" id="IPR025652">
    <property type="entry name" value="TesB_C"/>
</dbReference>
<dbReference type="Proteomes" id="UP001211065">
    <property type="component" value="Unassembled WGS sequence"/>
</dbReference>